<protein>
    <submittedName>
        <fullName evidence="3">Chromatin assembly factor 1 subunit a caf-1 subunit a</fullName>
    </submittedName>
</protein>
<organism evidence="3 4">
    <name type="scientific">Anaeramoeba flamelloides</name>
    <dbReference type="NCBI Taxonomy" id="1746091"/>
    <lineage>
        <taxon>Eukaryota</taxon>
        <taxon>Metamonada</taxon>
        <taxon>Anaeramoebidae</taxon>
        <taxon>Anaeramoeba</taxon>
    </lineage>
</organism>
<feature type="coiled-coil region" evidence="1">
    <location>
        <begin position="562"/>
        <end position="593"/>
    </location>
</feature>
<sequence length="1414" mass="166318">MKQKKTNQIKNKKGNKCKICGVYTEKIFLKVLVIALPFRFSILSPFEKGCGKIFLCKTCPNLITTLKNLEYHGSKITISIRYLPFEEMLRLIFLKNGQRFFTLRNQTQQKVTKIQNKNKKKIKIKNQNKMKKKKKKNKKKEKEKEKEKKKKINSNHNLPLTPNLLLNKLSFDFASIDYNTNSTNQHSKKVKSQQLFSVFKTKGLEKSIQKKTFNPEKNRSKRWTGMTLKTGRQPTHDCSQICQINDEQILSFTLVDNHLILNNNNNSSQSRQRSVSPTQGQTSNNSQKPQQQSQQQQSRQQNNTNQQQQQQQQSQQRQQSSTSRIQPIIDHTQPQSDLTDFEFQQDRTQELQEIRTRKQQQRREEQKRRLQDQKQKLLQQRQQLLSLSQEHESFFQNTTSMNKDNLKVSPNEKQTEKYSLELTKNDKKTNPPFIQTVSGIGLNKSNVGQIPNNFQQNNRAYPRGRQKASYRKPKRNSRMISYFRNSNETKKSMFQNNNKKQNLKDHSNLIQLKNNSLITNNPKLTNNHNYYYNSRNSNNQSNNRNNNLIKNSLTSGYQSWLKDKISKNSNQLKNDYSKEKEDLKDYISNLNNTNPKIISINPNNHSLDNISNPNSRERYSFNNNRNNYSNIPIDDNKQLFFDQQYNNNEQNKDNSNPDYSLYNKRLNDFENKFDKVVVEKEEEEEEEEEEVTTMTAEEQFQSHDENEESRFGENEKNKKYYDPKNEITFLKLLLQKKCKDEKNQKKKFQNFISLPFGLNEIDIDFQEKDQNIQKKEEGLFSKMKIPDSDEIIDKIMDNTNDLTDFIKDFEKKKQLKFLELLDEFESNKINFEKNISNIFYRFNQKKYQIDKIILKSIGDSLTEKKTITKNIYHNFDYDDQERENFTILQPYFLEWFQKIDEFDLENSLKKIDSALRAKMKLNIEEEEEKKKRKNKQLTKDRITMINKNIQNDDKNLSSESSSVEMANKNENLTSKILIFDTKKENMEIIKTEKNENLSNFNENGNENENENTGNNNYSDLIQKNNSLKQGEANDKPKERKAIIDFFIYQIMGQFEYEIYPKPPLNYSNEKQKITINKNIVNGSNSNIRSNDISGGSGSGSGSGRDSINRSSSSGSINSGIDAKKLQNNLLNTTNFSKYKNEGIENNEYQDIKEQKKIIQAQLQKLIQQQEKNGFNIQGSPKTINNNNDFQKKQVINKQIISIKPVSQQPTNNNPNRNSNLLNDNNNKNNSNIGSGNLNIYYGSENVINLRQNSNIQINNQTFVKRKYDNYSKKYNKSDFYSNNSQQKFRNYGNQKYSKHRIHQSKINQRNNFSNTPPQKNLTFQRNQYLSFLPNNEKPNFDSNTSINQNISPFSNHPNSKQTKQFNDLINASTRKRVLTIKNDGNIFHDLIEPQKKIIKIQTKKNIVQHFPKKN</sequence>
<feature type="compositionally biased region" description="Acidic residues" evidence="2">
    <location>
        <begin position="680"/>
        <end position="691"/>
    </location>
</feature>
<gene>
    <name evidence="3" type="ORF">M0812_16685</name>
</gene>
<feature type="compositionally biased region" description="Basic residues" evidence="2">
    <location>
        <begin position="462"/>
        <end position="477"/>
    </location>
</feature>
<evidence type="ECO:0000313" key="4">
    <source>
        <dbReference type="Proteomes" id="UP001146793"/>
    </source>
</evidence>
<feature type="region of interest" description="Disordered" evidence="2">
    <location>
        <begin position="354"/>
        <end position="375"/>
    </location>
</feature>
<feature type="region of interest" description="Disordered" evidence="2">
    <location>
        <begin position="453"/>
        <end position="480"/>
    </location>
</feature>
<feature type="compositionally biased region" description="Low complexity" evidence="2">
    <location>
        <begin position="1211"/>
        <end position="1229"/>
    </location>
</feature>
<evidence type="ECO:0000313" key="3">
    <source>
        <dbReference type="EMBL" id="KAJ3437522.1"/>
    </source>
</evidence>
<feature type="compositionally biased region" description="Low complexity" evidence="2">
    <location>
        <begin position="1103"/>
        <end position="1119"/>
    </location>
</feature>
<proteinExistence type="predicted"/>
<name>A0AAV7ZAZ2_9EUKA</name>
<feature type="compositionally biased region" description="Low complexity" evidence="2">
    <location>
        <begin position="1081"/>
        <end position="1093"/>
    </location>
</feature>
<dbReference type="Proteomes" id="UP001146793">
    <property type="component" value="Unassembled WGS sequence"/>
</dbReference>
<feature type="region of interest" description="Disordered" evidence="2">
    <location>
        <begin position="1202"/>
        <end position="1229"/>
    </location>
</feature>
<feature type="compositionally biased region" description="Low complexity" evidence="2">
    <location>
        <begin position="526"/>
        <end position="547"/>
    </location>
</feature>
<evidence type="ECO:0000256" key="1">
    <source>
        <dbReference type="SAM" id="Coils"/>
    </source>
</evidence>
<feature type="region of interest" description="Disordered" evidence="2">
    <location>
        <begin position="263"/>
        <end position="324"/>
    </location>
</feature>
<feature type="region of interest" description="Disordered" evidence="2">
    <location>
        <begin position="997"/>
        <end position="1020"/>
    </location>
</feature>
<feature type="region of interest" description="Disordered" evidence="2">
    <location>
        <begin position="679"/>
        <end position="713"/>
    </location>
</feature>
<accession>A0AAV7ZAZ2</accession>
<feature type="region of interest" description="Disordered" evidence="2">
    <location>
        <begin position="515"/>
        <end position="550"/>
    </location>
</feature>
<feature type="region of interest" description="Disordered" evidence="2">
    <location>
        <begin position="1081"/>
        <end position="1119"/>
    </location>
</feature>
<comment type="caution">
    <text evidence="3">The sequence shown here is derived from an EMBL/GenBank/DDBJ whole genome shotgun (WGS) entry which is preliminary data.</text>
</comment>
<feature type="compositionally biased region" description="Low complexity" evidence="2">
    <location>
        <begin position="997"/>
        <end position="1016"/>
    </location>
</feature>
<feature type="region of interest" description="Disordered" evidence="2">
    <location>
        <begin position="112"/>
        <end position="157"/>
    </location>
</feature>
<reference evidence="3" key="1">
    <citation type="submission" date="2022-08" db="EMBL/GenBank/DDBJ databases">
        <title>Novel sulphate-reducing endosymbionts in the free-living metamonad Anaeramoeba.</title>
        <authorList>
            <person name="Jerlstrom-Hultqvist J."/>
            <person name="Cepicka I."/>
            <person name="Gallot-Lavallee L."/>
            <person name="Salas-Leiva D."/>
            <person name="Curtis B.A."/>
            <person name="Zahonova K."/>
            <person name="Pipaliya S."/>
            <person name="Dacks J."/>
            <person name="Roger A.J."/>
        </authorList>
    </citation>
    <scope>NUCLEOTIDE SEQUENCE</scope>
    <source>
        <strain evidence="3">Busselton2</strain>
    </source>
</reference>
<feature type="coiled-coil region" evidence="1">
    <location>
        <begin position="916"/>
        <end position="943"/>
    </location>
</feature>
<evidence type="ECO:0000256" key="2">
    <source>
        <dbReference type="SAM" id="MobiDB-lite"/>
    </source>
</evidence>
<dbReference type="EMBL" id="JANTQA010000033">
    <property type="protein sequence ID" value="KAJ3437522.1"/>
    <property type="molecule type" value="Genomic_DNA"/>
</dbReference>
<feature type="compositionally biased region" description="Basic and acidic residues" evidence="2">
    <location>
        <begin position="700"/>
        <end position="713"/>
    </location>
</feature>
<feature type="compositionally biased region" description="Basic residues" evidence="2">
    <location>
        <begin position="116"/>
        <end position="139"/>
    </location>
</feature>
<keyword evidence="1" id="KW-0175">Coiled coil</keyword>
<feature type="compositionally biased region" description="Polar residues" evidence="2">
    <location>
        <begin position="515"/>
        <end position="525"/>
    </location>
</feature>